<dbReference type="OrthoDB" id="17687at2759"/>
<dbReference type="Gene3D" id="2.30.29.30">
    <property type="entry name" value="Pleckstrin-homology domain (PH domain)/Phosphotyrosine-binding domain (PTB)"/>
    <property type="match status" value="1"/>
</dbReference>
<dbReference type="PANTHER" id="PTHR47219">
    <property type="entry name" value="RAB GTPASE-ACTIVATING PROTEIN 1-LIKE"/>
    <property type="match status" value="1"/>
</dbReference>
<evidence type="ECO:0000259" key="2">
    <source>
        <dbReference type="PROSITE" id="PS50086"/>
    </source>
</evidence>
<dbReference type="Proteomes" id="UP000728185">
    <property type="component" value="Unassembled WGS sequence"/>
</dbReference>
<dbReference type="Pfam" id="PF02893">
    <property type="entry name" value="GRAM"/>
    <property type="match status" value="1"/>
</dbReference>
<dbReference type="InterPro" id="IPR004182">
    <property type="entry name" value="GRAM"/>
</dbReference>
<dbReference type="InterPro" id="IPR050302">
    <property type="entry name" value="Rab_GAP_TBC_domain"/>
</dbReference>
<feature type="compositionally biased region" description="Polar residues" evidence="1">
    <location>
        <begin position="819"/>
        <end position="831"/>
    </location>
</feature>
<dbReference type="EMBL" id="LUCM01010875">
    <property type="protein sequence ID" value="KAA0184824.1"/>
    <property type="molecule type" value="Genomic_DNA"/>
</dbReference>
<keyword evidence="4" id="KW-1185">Reference proteome</keyword>
<dbReference type="Gene3D" id="1.10.238.10">
    <property type="entry name" value="EF-hand"/>
    <property type="match status" value="1"/>
</dbReference>
<comment type="caution">
    <text evidence="3">The sequence shown here is derived from an EMBL/GenBank/DDBJ whole genome shotgun (WGS) entry which is preliminary data.</text>
</comment>
<evidence type="ECO:0000256" key="1">
    <source>
        <dbReference type="SAM" id="MobiDB-lite"/>
    </source>
</evidence>
<dbReference type="InterPro" id="IPR000195">
    <property type="entry name" value="Rab-GAP-TBC_dom"/>
</dbReference>
<gene>
    <name evidence="3" type="ORF">FBUS_09443</name>
</gene>
<dbReference type="FunFam" id="1.10.8.270:FF:000002">
    <property type="entry name" value="TBC1 domain family member 9B"/>
    <property type="match status" value="1"/>
</dbReference>
<accession>A0A8E0RLF9</accession>
<feature type="compositionally biased region" description="Basic and acidic residues" evidence="1">
    <location>
        <begin position="612"/>
        <end position="627"/>
    </location>
</feature>
<proteinExistence type="predicted"/>
<feature type="region of interest" description="Disordered" evidence="1">
    <location>
        <begin position="168"/>
        <end position="217"/>
    </location>
</feature>
<dbReference type="PROSITE" id="PS50086">
    <property type="entry name" value="TBC_RABGAP"/>
    <property type="match status" value="1"/>
</dbReference>
<protein>
    <submittedName>
        <fullName evidence="3">TBC1 domain family member 9B</fullName>
    </submittedName>
</protein>
<dbReference type="Gene3D" id="1.10.8.270">
    <property type="entry name" value="putative rabgap domain of human tbc1 domain family member 14 like domains"/>
    <property type="match status" value="1"/>
</dbReference>
<sequence>YHFGLLIHPEETYDTVLQLANFGVRQLLIDDCYNTRATFPFTAKSILPRSFSRLKMNLDSRTKSEAYRTLFHLPAAEDLELAVESNLCTPFDRGVVPGRLYLSSRFICFNSSAATPLKVIIPTRDVLMAELTGKDSLSVHSGIVITAREAVFILTNVSRREEVLENINRSLNSPKNPQLTGTPRDHLDERSQCGSESSLSDPVTRPEVRSCNSSPHESLDCLKIPDSFGAQVKLRSSMGRFALQHHGADNNANAPTLSYNRVKTFNEHTEVVRMTNWAEYFSLYGSGMTMYRTNRLKKLVLDGLPEKLRGRLWMTLSGAENELCVHPGYYDQLVRQTEGRINYVVEEIERDLHRSLPEHPAYHTAEGIASLRRVLTTYAYRNPSVGYCQSMNIVTSVLLLYCTEEEAFWLLTAICERLLPDYYDSRVVGVRVDQFVLRDLISEFIPTLLRFTAPVGVFEGRTSTNSGRDSSPGCGGFAGDDNFPTLRGSDNVTSNTQRLPFRQPGDHGPSDIGTEMINMLSISWFLTLFINTMPFHCAVYIMDCFFCDGARVIFQVALEILRRHASIIESCLLHGEESEIMVRLSAFFARLDTRGCKMDEQETAPTNSTSSRWEHQRLTPSGHRLETESGTSEPTPNCDHLSVREPVHELIYQAYENFPGITNERINSMRMRRRIPVVQALSDAACRDVVRSLEQFSLLPPTELSNLFSVFREHYITSRYYRKHQVLPVTSHNLAYNPNRPAYDMHRVDAEQFAGLFCGLVPWARTASHLCTPCFRFLDQYQNNLINFKDFAWLMACICGSDWKEKILLLFRLHQAPYQTNANDPSQPNKFSTRRDNRSPKSRHKSPQATKQTEERHTVVIDTEPSVLTSHLKESHPNDEEEAETGSSSVSDWDELEPGIEVTEEMFINCTLENETPSESDLSQALDISFPEIMEPETFSGHSVYKDVCGAQPVPGYAVAPDPSEVLNHEQFVSLLMSFHKLIDEAGPDENKLINSVGHLSSRLQKIAEQNRARARAELTEPLEPVEFTVRERGRLPSQVKLTDDPLWRISYLDLEQVFMTQSQLVYYFSVPVSIPGLCSNFRRKLLSHLSQNS</sequence>
<dbReference type="GO" id="GO:0031267">
    <property type="term" value="F:small GTPase binding"/>
    <property type="evidence" value="ECO:0007669"/>
    <property type="project" value="TreeGrafter"/>
</dbReference>
<dbReference type="SMART" id="SM00164">
    <property type="entry name" value="TBC"/>
    <property type="match status" value="1"/>
</dbReference>
<dbReference type="Gene3D" id="1.10.10.750">
    <property type="entry name" value="Ypt/Rab-GAP domain of gyp1p, domain 1"/>
    <property type="match status" value="1"/>
</dbReference>
<dbReference type="GO" id="GO:0005096">
    <property type="term" value="F:GTPase activator activity"/>
    <property type="evidence" value="ECO:0007669"/>
    <property type="project" value="TreeGrafter"/>
</dbReference>
<organism evidence="3 4">
    <name type="scientific">Fasciolopsis buskii</name>
    <dbReference type="NCBI Taxonomy" id="27845"/>
    <lineage>
        <taxon>Eukaryota</taxon>
        <taxon>Metazoa</taxon>
        <taxon>Spiralia</taxon>
        <taxon>Lophotrochozoa</taxon>
        <taxon>Platyhelminthes</taxon>
        <taxon>Trematoda</taxon>
        <taxon>Digenea</taxon>
        <taxon>Plagiorchiida</taxon>
        <taxon>Echinostomata</taxon>
        <taxon>Echinostomatoidea</taxon>
        <taxon>Fasciolidae</taxon>
        <taxon>Fasciolopsis</taxon>
    </lineage>
</organism>
<dbReference type="AlphaFoldDB" id="A0A8E0RLF9"/>
<dbReference type="InterPro" id="IPR035969">
    <property type="entry name" value="Rab-GAP_TBC_sf"/>
</dbReference>
<feature type="compositionally biased region" description="Polar residues" evidence="1">
    <location>
        <begin position="192"/>
        <end position="201"/>
    </location>
</feature>
<dbReference type="PANTHER" id="PTHR47219:SF6">
    <property type="entry name" value="RAB GTPASE-ACTIVATING PROTEIN 1"/>
    <property type="match status" value="1"/>
</dbReference>
<feature type="compositionally biased region" description="Polar residues" evidence="1">
    <location>
        <begin position="168"/>
        <end position="181"/>
    </location>
</feature>
<evidence type="ECO:0000313" key="4">
    <source>
        <dbReference type="Proteomes" id="UP000728185"/>
    </source>
</evidence>
<feature type="non-terminal residue" evidence="3">
    <location>
        <position position="1094"/>
    </location>
</feature>
<reference evidence="3" key="1">
    <citation type="submission" date="2019-05" db="EMBL/GenBank/DDBJ databases">
        <title>Annotation for the trematode Fasciolopsis buski.</title>
        <authorList>
            <person name="Choi Y.-J."/>
        </authorList>
    </citation>
    <scope>NUCLEOTIDE SEQUENCE</scope>
    <source>
        <strain evidence="3">HT</strain>
        <tissue evidence="3">Whole worm</tissue>
    </source>
</reference>
<dbReference type="Pfam" id="PF00566">
    <property type="entry name" value="RabGAP-TBC"/>
    <property type="match status" value="2"/>
</dbReference>
<evidence type="ECO:0000313" key="3">
    <source>
        <dbReference type="EMBL" id="KAA0184824.1"/>
    </source>
</evidence>
<dbReference type="SUPFAM" id="SSF47923">
    <property type="entry name" value="Ypt/Rab-GAP domain of gyp1p"/>
    <property type="match status" value="2"/>
</dbReference>
<dbReference type="InterPro" id="IPR011993">
    <property type="entry name" value="PH-like_dom_sf"/>
</dbReference>
<name>A0A8E0RLF9_9TREM</name>
<dbReference type="Gene3D" id="1.10.472.80">
    <property type="entry name" value="Ypt/Rab-GAP domain of gyp1p, domain 3"/>
    <property type="match status" value="1"/>
</dbReference>
<feature type="domain" description="Rab-GAP TBC" evidence="2">
    <location>
        <begin position="303"/>
        <end position="549"/>
    </location>
</feature>
<feature type="region of interest" description="Disordered" evidence="1">
    <location>
        <begin position="599"/>
        <end position="639"/>
    </location>
</feature>
<feature type="region of interest" description="Disordered" evidence="1">
    <location>
        <begin position="819"/>
        <end position="893"/>
    </location>
</feature>